<accession>A0ABS1DJU7</accession>
<feature type="transmembrane region" description="Helical" evidence="1">
    <location>
        <begin position="112"/>
        <end position="134"/>
    </location>
</feature>
<feature type="transmembrane region" description="Helical" evidence="1">
    <location>
        <begin position="87"/>
        <end position="106"/>
    </location>
</feature>
<feature type="transmembrane region" description="Helical" evidence="1">
    <location>
        <begin position="240"/>
        <end position="258"/>
    </location>
</feature>
<name>A0ABS1DJU7_9PROT</name>
<dbReference type="InterPro" id="IPR010266">
    <property type="entry name" value="NnrS"/>
</dbReference>
<feature type="transmembrane region" description="Helical" evidence="1">
    <location>
        <begin position="296"/>
        <end position="319"/>
    </location>
</feature>
<evidence type="ECO:0008006" key="4">
    <source>
        <dbReference type="Google" id="ProtNLM"/>
    </source>
</evidence>
<reference evidence="2 3" key="1">
    <citation type="journal article" date="2020" name="Microorganisms">
        <title>Osmotic Adaptation and Compatible Solute Biosynthesis of Phototrophic Bacteria as Revealed from Genome Analyses.</title>
        <authorList>
            <person name="Imhoff J.F."/>
            <person name="Rahn T."/>
            <person name="Kunzel S."/>
            <person name="Keller A."/>
            <person name="Neulinger S.C."/>
        </authorList>
    </citation>
    <scope>NUCLEOTIDE SEQUENCE [LARGE SCALE GENOMIC DNA]</scope>
    <source>
        <strain evidence="2 3">DSM 9895</strain>
    </source>
</reference>
<feature type="transmembrane region" description="Helical" evidence="1">
    <location>
        <begin position="360"/>
        <end position="384"/>
    </location>
</feature>
<feature type="transmembrane region" description="Helical" evidence="1">
    <location>
        <begin position="215"/>
        <end position="234"/>
    </location>
</feature>
<dbReference type="EMBL" id="NRRL01000070">
    <property type="protein sequence ID" value="MBK1669998.1"/>
    <property type="molecule type" value="Genomic_DNA"/>
</dbReference>
<keyword evidence="3" id="KW-1185">Reference proteome</keyword>
<comment type="caution">
    <text evidence="2">The sequence shown here is derived from an EMBL/GenBank/DDBJ whole genome shotgun (WGS) entry which is preliminary data.</text>
</comment>
<gene>
    <name evidence="2" type="ORF">CKO28_18345</name>
</gene>
<keyword evidence="1" id="KW-0812">Transmembrane</keyword>
<feature type="transmembrane region" description="Helical" evidence="1">
    <location>
        <begin position="146"/>
        <end position="168"/>
    </location>
</feature>
<dbReference type="Proteomes" id="UP001296873">
    <property type="component" value="Unassembled WGS sequence"/>
</dbReference>
<keyword evidence="1" id="KW-0472">Membrane</keyword>
<protein>
    <recommendedName>
        <fullName evidence="4">NnrS family protein</fullName>
    </recommendedName>
</protein>
<dbReference type="Pfam" id="PF05940">
    <property type="entry name" value="NnrS"/>
    <property type="match status" value="1"/>
</dbReference>
<evidence type="ECO:0000313" key="2">
    <source>
        <dbReference type="EMBL" id="MBK1669998.1"/>
    </source>
</evidence>
<evidence type="ECO:0000313" key="3">
    <source>
        <dbReference type="Proteomes" id="UP001296873"/>
    </source>
</evidence>
<feature type="transmembrane region" description="Helical" evidence="1">
    <location>
        <begin position="331"/>
        <end position="354"/>
    </location>
</feature>
<sequence length="392" mass="40175">MQTGTTAAPAPTLPLLDLGFRPFFLGAGLWAAFAVLLWGAVLGHGLQIPTAFTPAAWHAHAMLFGFLGAALAGFLTTAVPNWTGRPALRGLPLGGLALLWLAGRAACLTSGAIGAVPAAVVDVGFFVVLAGLVLREVVAARNWRNLFVVAGIAAVATANLLVHLGPIAGLDTGLGNRLGVGGFALLIVLIGGRIVPAFTRNWLKQAGETRLPATWARFDSAVALVTVAAVAGWAGAPDSALAGVLALLAGALNAVRLSRWRGWLARREPLILVLHLGYAWLAAGFLLLGVQTLQPGLIGTSALHALTAGAMGTMVLAVMTRASRGHTGRPLTADVPTLLLFAALTLAVACRLAAPLLPALYLPLLSAAALAWAVAFGGFAATYAPMLLSPRK</sequence>
<keyword evidence="1" id="KW-1133">Transmembrane helix</keyword>
<proteinExistence type="predicted"/>
<feature type="transmembrane region" description="Helical" evidence="1">
    <location>
        <begin position="55"/>
        <end position="75"/>
    </location>
</feature>
<evidence type="ECO:0000256" key="1">
    <source>
        <dbReference type="SAM" id="Phobius"/>
    </source>
</evidence>
<feature type="transmembrane region" description="Helical" evidence="1">
    <location>
        <begin position="180"/>
        <end position="203"/>
    </location>
</feature>
<feature type="transmembrane region" description="Helical" evidence="1">
    <location>
        <begin position="23"/>
        <end position="43"/>
    </location>
</feature>
<organism evidence="2 3">
    <name type="scientific">Rhodovibrio sodomensis</name>
    <dbReference type="NCBI Taxonomy" id="1088"/>
    <lineage>
        <taxon>Bacteria</taxon>
        <taxon>Pseudomonadati</taxon>
        <taxon>Pseudomonadota</taxon>
        <taxon>Alphaproteobacteria</taxon>
        <taxon>Rhodospirillales</taxon>
        <taxon>Rhodovibrionaceae</taxon>
        <taxon>Rhodovibrio</taxon>
    </lineage>
</organism>
<feature type="transmembrane region" description="Helical" evidence="1">
    <location>
        <begin position="270"/>
        <end position="290"/>
    </location>
</feature>